<comment type="caution">
    <text evidence="4">The sequence shown here is derived from an EMBL/GenBank/DDBJ whole genome shotgun (WGS) entry which is preliminary data.</text>
</comment>
<evidence type="ECO:0000313" key="6">
    <source>
        <dbReference type="Proteomes" id="UP000268652"/>
    </source>
</evidence>
<organism evidence="4 7">
    <name type="scientific">Streptomyces radicis</name>
    <dbReference type="NCBI Taxonomy" id="1750517"/>
    <lineage>
        <taxon>Bacteria</taxon>
        <taxon>Bacillati</taxon>
        <taxon>Actinomycetota</taxon>
        <taxon>Actinomycetes</taxon>
        <taxon>Kitasatosporales</taxon>
        <taxon>Streptomycetaceae</taxon>
        <taxon>Streptomyces</taxon>
    </lineage>
</organism>
<dbReference type="SUPFAM" id="SSF52038">
    <property type="entry name" value="Barstar-related"/>
    <property type="match status" value="1"/>
</dbReference>
<evidence type="ECO:0000313" key="5">
    <source>
        <dbReference type="EMBL" id="RKN14123.1"/>
    </source>
</evidence>
<dbReference type="Gene3D" id="3.30.370.10">
    <property type="entry name" value="Barstar-like"/>
    <property type="match status" value="1"/>
</dbReference>
<evidence type="ECO:0000313" key="4">
    <source>
        <dbReference type="EMBL" id="RKN03937.1"/>
    </source>
</evidence>
<dbReference type="Proteomes" id="UP000268652">
    <property type="component" value="Unassembled WGS sequence"/>
</dbReference>
<dbReference type="InterPro" id="IPR000468">
    <property type="entry name" value="Barstar"/>
</dbReference>
<keyword evidence="6" id="KW-1185">Reference proteome</keyword>
<evidence type="ECO:0000256" key="2">
    <source>
        <dbReference type="SAM" id="MobiDB-lite"/>
    </source>
</evidence>
<dbReference type="InterPro" id="IPR035905">
    <property type="entry name" value="Barstar-like_sf"/>
</dbReference>
<comment type="similarity">
    <text evidence="1">Belongs to the barstar family.</text>
</comment>
<feature type="compositionally biased region" description="Basic and acidic residues" evidence="2">
    <location>
        <begin position="25"/>
        <end position="35"/>
    </location>
</feature>
<dbReference type="EMBL" id="RBDY01000041">
    <property type="protein sequence ID" value="RKN14123.1"/>
    <property type="molecule type" value="Genomic_DNA"/>
</dbReference>
<evidence type="ECO:0000256" key="1">
    <source>
        <dbReference type="ARBA" id="ARBA00006845"/>
    </source>
</evidence>
<dbReference type="Proteomes" id="UP000275024">
    <property type="component" value="Unassembled WGS sequence"/>
</dbReference>
<evidence type="ECO:0000313" key="7">
    <source>
        <dbReference type="Proteomes" id="UP000275024"/>
    </source>
</evidence>
<dbReference type="Pfam" id="PF01337">
    <property type="entry name" value="Barstar"/>
    <property type="match status" value="1"/>
</dbReference>
<evidence type="ECO:0000259" key="3">
    <source>
        <dbReference type="Pfam" id="PF01337"/>
    </source>
</evidence>
<sequence length="169" mass="18029">MRNLLNVVITGAASLGPGPRPCPGQREETMTSHREHGEDVGIPLAPGVHRWLPGATEAGAEAALRRAASEGRRATALDLTAVVDKETFLAECARALDLPGWFGGTWDSLYDCLIDLSWWGTPRGYLIVARGWHALERNAPGLTGTPAGIAEDATAHWLSRATPMTVLLG</sequence>
<reference evidence="6 7" key="1">
    <citation type="submission" date="2018-09" db="EMBL/GenBank/DDBJ databases">
        <title>Streptomyces sp. nov. DS1-2, an endophytic actinomycete isolated from roots of Dendrobium scabrilingue.</title>
        <authorList>
            <person name="Kuncharoen N."/>
            <person name="Kudo T."/>
            <person name="Ohkuma M."/>
            <person name="Yuki M."/>
            <person name="Tanasupawat S."/>
        </authorList>
    </citation>
    <scope>NUCLEOTIDE SEQUENCE [LARGE SCALE GENOMIC DNA]</scope>
    <source>
        <strain evidence="4 7">AZ1-7</strain>
        <strain evidence="5 6">DS1-2</strain>
    </source>
</reference>
<proteinExistence type="inferred from homology"/>
<protein>
    <recommendedName>
        <fullName evidence="3">Barstar (barnase inhibitor) domain-containing protein</fullName>
    </recommendedName>
</protein>
<feature type="region of interest" description="Disordered" evidence="2">
    <location>
        <begin position="15"/>
        <end position="35"/>
    </location>
</feature>
<dbReference type="EMBL" id="RBDX01000042">
    <property type="protein sequence ID" value="RKN03937.1"/>
    <property type="molecule type" value="Genomic_DNA"/>
</dbReference>
<feature type="domain" description="Barstar (barnase inhibitor)" evidence="3">
    <location>
        <begin position="76"/>
        <end position="168"/>
    </location>
</feature>
<dbReference type="AlphaFoldDB" id="A0A3A9WD48"/>
<name>A0A3A9WD48_9ACTN</name>
<dbReference type="CDD" id="cd05141">
    <property type="entry name" value="Barstar_evA4336-like"/>
    <property type="match status" value="1"/>
</dbReference>
<gene>
    <name evidence="5" type="ORF">D7318_29785</name>
    <name evidence="4" type="ORF">D7319_30300</name>
</gene>
<accession>A0A3A9WD48</accession>
<dbReference type="OrthoDB" id="5184890at2"/>